<dbReference type="InterPro" id="IPR020904">
    <property type="entry name" value="Sc_DH/Rdtase_CS"/>
</dbReference>
<dbReference type="PANTHER" id="PTHR44229:SF4">
    <property type="entry name" value="15-HYDROXYPROSTAGLANDIN DEHYDROGENASE [NAD(+)]"/>
    <property type="match status" value="1"/>
</dbReference>
<reference evidence="6" key="1">
    <citation type="submission" date="2015-06" db="EMBL/GenBank/DDBJ databases">
        <title>Expansion of signal transduction pathways in fungi by whole-genome duplication.</title>
        <authorList>
            <consortium name="DOE Joint Genome Institute"/>
            <person name="Corrochano L.M."/>
            <person name="Kuo A."/>
            <person name="Marcet-Houben M."/>
            <person name="Polaino S."/>
            <person name="Salamov A."/>
            <person name="Villalobos J.M."/>
            <person name="Alvarez M.I."/>
            <person name="Avalos J."/>
            <person name="Benito E.P."/>
            <person name="Benoit I."/>
            <person name="Burger G."/>
            <person name="Camino L.P."/>
            <person name="Canovas D."/>
            <person name="Cerda-Olmedo E."/>
            <person name="Cheng J.-F."/>
            <person name="Dominguez A."/>
            <person name="Elias M."/>
            <person name="Eslava A.P."/>
            <person name="Glaser F."/>
            <person name="Grimwood J."/>
            <person name="Gutierrez G."/>
            <person name="Heitman J."/>
            <person name="Henrissat B."/>
            <person name="Iturriaga E.A."/>
            <person name="Lang B.F."/>
            <person name="Lavin J.L."/>
            <person name="Lee S."/>
            <person name="Li W."/>
            <person name="Lindquist E."/>
            <person name="Lopez-Garcia S."/>
            <person name="Luque E.M."/>
            <person name="Marcos A.T."/>
            <person name="Martin J."/>
            <person name="McCluskey K."/>
            <person name="Medina H.R."/>
            <person name="Miralles-Duran A."/>
            <person name="Miyazaki A."/>
            <person name="Munoz-Torres E."/>
            <person name="Oguiza J.A."/>
            <person name="Ohm R."/>
            <person name="Olmedo M."/>
            <person name="Orejas M."/>
            <person name="Ortiz-Castellanos L."/>
            <person name="Pisabarro A.G."/>
            <person name="Rodriguez-Romero J."/>
            <person name="Ruiz-Herrera J."/>
            <person name="Ruiz-Vazquez R."/>
            <person name="Sanz C."/>
            <person name="Schackwitz W."/>
            <person name="Schmutz J."/>
            <person name="Shahriari M."/>
            <person name="Shelest E."/>
            <person name="Silva-Franco F."/>
            <person name="Soanes D."/>
            <person name="Syed K."/>
            <person name="Tagua V.G."/>
            <person name="Talbot N.J."/>
            <person name="Thon M."/>
            <person name="De vries R.P."/>
            <person name="Wiebenga A."/>
            <person name="Yadav J.S."/>
            <person name="Braun E.L."/>
            <person name="Baker S."/>
            <person name="Garre V."/>
            <person name="Horwitz B."/>
            <person name="Torres-Martinez S."/>
            <person name="Idnurm A."/>
            <person name="Herrera-Estrella A."/>
            <person name="Gabaldon T."/>
            <person name="Grigoriev I.V."/>
        </authorList>
    </citation>
    <scope>NUCLEOTIDE SEQUENCE [LARGE SCALE GENOMIC DNA]</scope>
    <source>
        <strain evidence="6">NRRL 1555(-)</strain>
    </source>
</reference>
<evidence type="ECO:0000313" key="5">
    <source>
        <dbReference type="EMBL" id="OAD66842.1"/>
    </source>
</evidence>
<proteinExistence type="inferred from homology"/>
<dbReference type="PRINTS" id="PR00080">
    <property type="entry name" value="SDRFAMILY"/>
</dbReference>
<dbReference type="RefSeq" id="XP_018284882.1">
    <property type="nucleotide sequence ID" value="XM_018432840.1"/>
</dbReference>
<dbReference type="Proteomes" id="UP000077315">
    <property type="component" value="Unassembled WGS sequence"/>
</dbReference>
<dbReference type="InParanoid" id="A0A162T855"/>
<dbReference type="PRINTS" id="PR00081">
    <property type="entry name" value="GDHRDH"/>
</dbReference>
<dbReference type="PROSITE" id="PS00061">
    <property type="entry name" value="ADH_SHORT"/>
    <property type="match status" value="1"/>
</dbReference>
<dbReference type="GO" id="GO:0016616">
    <property type="term" value="F:oxidoreductase activity, acting on the CH-OH group of donors, NAD or NADP as acceptor"/>
    <property type="evidence" value="ECO:0007669"/>
    <property type="project" value="TreeGrafter"/>
</dbReference>
<evidence type="ECO:0000256" key="2">
    <source>
        <dbReference type="ARBA" id="ARBA00022857"/>
    </source>
</evidence>
<comment type="similarity">
    <text evidence="1 4">Belongs to the short-chain dehydrogenases/reductases (SDR) family.</text>
</comment>
<dbReference type="SUPFAM" id="SSF51735">
    <property type="entry name" value="NAD(P)-binding Rossmann-fold domains"/>
    <property type="match status" value="1"/>
</dbReference>
<evidence type="ECO:0000313" key="6">
    <source>
        <dbReference type="Proteomes" id="UP000077315"/>
    </source>
</evidence>
<keyword evidence="2" id="KW-0521">NADP</keyword>
<sequence>MQIKDKVVLVYGGTSGIGKELVCKLLKLGAYVVFTGRNQKNGDDLKEELIKEISSKDEESDDSRVLYHKCDITDWPSHILIYSEVKEKLGKSIDIVIVVAGMMDSSSIIDDSEQDGIYRTIEVNLTGAAKANRVAIQHFLKEKKAGCVINTSSIFGLCAAPLGPLYAASKHGIIGLTKSYGNLFRSTDIRVNCVAPHFVETPMLAYGSKTVVDKFGTITMDNCIDAYLRLIEDDTLNGDILTISTEKSYVEKRYGDEIQERLDRVCKKRREGELDKIRDKFGYPN</sequence>
<dbReference type="Gene3D" id="3.40.50.720">
    <property type="entry name" value="NAD(P)-binding Rossmann-like Domain"/>
    <property type="match status" value="1"/>
</dbReference>
<accession>A0A162T855</accession>
<dbReference type="GO" id="GO:0005737">
    <property type="term" value="C:cytoplasm"/>
    <property type="evidence" value="ECO:0007669"/>
    <property type="project" value="TreeGrafter"/>
</dbReference>
<dbReference type="Pfam" id="PF00106">
    <property type="entry name" value="adh_short"/>
    <property type="match status" value="1"/>
</dbReference>
<dbReference type="VEuPathDB" id="FungiDB:PHYBLDRAFT_152108"/>
<keyword evidence="3" id="KW-0560">Oxidoreductase</keyword>
<evidence type="ECO:0000256" key="3">
    <source>
        <dbReference type="ARBA" id="ARBA00023002"/>
    </source>
</evidence>
<dbReference type="PANTHER" id="PTHR44229">
    <property type="entry name" value="15-HYDROXYPROSTAGLANDIN DEHYDROGENASE [NAD(+)]"/>
    <property type="match status" value="1"/>
</dbReference>
<keyword evidence="6" id="KW-1185">Reference proteome</keyword>
<dbReference type="InterPro" id="IPR036291">
    <property type="entry name" value="NAD(P)-bd_dom_sf"/>
</dbReference>
<evidence type="ECO:0000256" key="1">
    <source>
        <dbReference type="ARBA" id="ARBA00006484"/>
    </source>
</evidence>
<dbReference type="GeneID" id="28993746"/>
<organism evidence="5 6">
    <name type="scientific">Phycomyces blakesleeanus (strain ATCC 8743b / DSM 1359 / FGSC 10004 / NBRC 33097 / NRRL 1555)</name>
    <dbReference type="NCBI Taxonomy" id="763407"/>
    <lineage>
        <taxon>Eukaryota</taxon>
        <taxon>Fungi</taxon>
        <taxon>Fungi incertae sedis</taxon>
        <taxon>Mucoromycota</taxon>
        <taxon>Mucoromycotina</taxon>
        <taxon>Mucoromycetes</taxon>
        <taxon>Mucorales</taxon>
        <taxon>Phycomycetaceae</taxon>
        <taxon>Phycomyces</taxon>
    </lineage>
</organism>
<dbReference type="STRING" id="763407.A0A162T855"/>
<name>A0A162T855_PHYB8</name>
<dbReference type="OrthoDB" id="5840532at2759"/>
<dbReference type="InterPro" id="IPR002347">
    <property type="entry name" value="SDR_fam"/>
</dbReference>
<evidence type="ECO:0000256" key="4">
    <source>
        <dbReference type="RuleBase" id="RU000363"/>
    </source>
</evidence>
<dbReference type="AlphaFoldDB" id="A0A162T855"/>
<protein>
    <submittedName>
        <fullName evidence="5">Uncharacterized protein</fullName>
    </submittedName>
</protein>
<dbReference type="EMBL" id="KV441000">
    <property type="protein sequence ID" value="OAD66842.1"/>
    <property type="molecule type" value="Genomic_DNA"/>
</dbReference>
<gene>
    <name evidence="5" type="ORF">PHYBLDRAFT_152108</name>
</gene>